<feature type="domain" description="Prepilin peptidase A24 N-terminal" evidence="21">
    <location>
        <begin position="17"/>
        <end position="126"/>
    </location>
</feature>
<feature type="transmembrane region" description="Helical" evidence="19">
    <location>
        <begin position="12"/>
        <end position="33"/>
    </location>
</feature>
<dbReference type="PANTHER" id="PTHR30487">
    <property type="entry name" value="TYPE 4 PREPILIN-LIKE PROTEINS LEADER PEPTIDE-PROCESSING ENZYME"/>
    <property type="match status" value="1"/>
</dbReference>
<dbReference type="InterPro" id="IPR050882">
    <property type="entry name" value="Prepilin_peptidase/N-MTase"/>
</dbReference>
<evidence type="ECO:0000256" key="15">
    <source>
        <dbReference type="ARBA" id="ARBA00067082"/>
    </source>
</evidence>
<dbReference type="AlphaFoldDB" id="A0AA37W816"/>
<keyword evidence="6 18" id="KW-0645">Protease</keyword>
<reference evidence="22" key="1">
    <citation type="journal article" date="2014" name="Int. J. Syst. Evol. Microbiol.">
        <title>Complete genome sequence of Corynebacterium casei LMG S-19264T (=DSM 44701T), isolated from a smear-ripened cheese.</title>
        <authorList>
            <consortium name="US DOE Joint Genome Institute (JGI-PGF)"/>
            <person name="Walter F."/>
            <person name="Albersmeier A."/>
            <person name="Kalinowski J."/>
            <person name="Ruckert C."/>
        </authorList>
    </citation>
    <scope>NUCLEOTIDE SEQUENCE</scope>
    <source>
        <strain evidence="22">NBRC 110071</strain>
    </source>
</reference>
<feature type="transmembrane region" description="Helical" evidence="19">
    <location>
        <begin position="130"/>
        <end position="148"/>
    </location>
</feature>
<evidence type="ECO:0000256" key="7">
    <source>
        <dbReference type="ARBA" id="ARBA00022679"/>
    </source>
</evidence>
<protein>
    <recommendedName>
        <fullName evidence="16 18">Prepilin leader peptidase/N-methyltransferase</fullName>
        <ecNumber evidence="18">2.1.1.-</ecNumber>
        <ecNumber evidence="15 18">3.4.23.43</ecNumber>
    </recommendedName>
</protein>
<keyword evidence="3" id="KW-1003">Cell membrane</keyword>
<evidence type="ECO:0000256" key="8">
    <source>
        <dbReference type="ARBA" id="ARBA00022691"/>
    </source>
</evidence>
<comment type="catalytic activity">
    <reaction evidence="14 18">
        <text>Typically cleaves a -Gly-|-Phe- bond to release an N-terminal, basic peptide of 5-8 residues from type IV prepilin, and then N-methylates the new N-terminal amino group, the methyl donor being S-adenosyl-L-methionine.</text>
        <dbReference type="EC" id="3.4.23.43"/>
    </reaction>
</comment>
<dbReference type="GO" id="GO:0005886">
    <property type="term" value="C:plasma membrane"/>
    <property type="evidence" value="ECO:0007669"/>
    <property type="project" value="UniProtKB-SubCell"/>
</dbReference>
<gene>
    <name evidence="22" type="primary">pilD</name>
    <name evidence="22" type="ORF">GCM10007876_38500</name>
</gene>
<dbReference type="EMBL" id="BSNM01000026">
    <property type="protein sequence ID" value="GLQ33370.1"/>
    <property type="molecule type" value="Genomic_DNA"/>
</dbReference>
<feature type="transmembrane region" description="Helical" evidence="19">
    <location>
        <begin position="182"/>
        <end position="200"/>
    </location>
</feature>
<name>A0AA37W816_9GAMM</name>
<evidence type="ECO:0000256" key="11">
    <source>
        <dbReference type="ARBA" id="ARBA00022989"/>
    </source>
</evidence>
<evidence type="ECO:0000256" key="13">
    <source>
        <dbReference type="ARBA" id="ARBA00023268"/>
    </source>
</evidence>
<keyword evidence="13 18" id="KW-0511">Multifunctional enzyme</keyword>
<evidence type="ECO:0000256" key="16">
    <source>
        <dbReference type="ARBA" id="ARBA00071870"/>
    </source>
</evidence>
<keyword evidence="5 18" id="KW-0489">Methyltransferase</keyword>
<dbReference type="PRINTS" id="PR00864">
    <property type="entry name" value="PREPILNPTASE"/>
</dbReference>
<evidence type="ECO:0000256" key="17">
    <source>
        <dbReference type="RuleBase" id="RU003793"/>
    </source>
</evidence>
<evidence type="ECO:0000256" key="2">
    <source>
        <dbReference type="ARBA" id="ARBA00005801"/>
    </source>
</evidence>
<feature type="transmembrane region" description="Helical" evidence="19">
    <location>
        <begin position="220"/>
        <end position="245"/>
    </location>
</feature>
<dbReference type="GO" id="GO:0006465">
    <property type="term" value="P:signal peptide processing"/>
    <property type="evidence" value="ECO:0007669"/>
    <property type="project" value="TreeGrafter"/>
</dbReference>
<evidence type="ECO:0000259" key="21">
    <source>
        <dbReference type="Pfam" id="PF06750"/>
    </source>
</evidence>
<keyword evidence="4" id="KW-0997">Cell inner membrane</keyword>
<reference evidence="22" key="2">
    <citation type="submission" date="2023-01" db="EMBL/GenBank/DDBJ databases">
        <title>Draft genome sequence of Litoribrevibacter albus strain NBRC 110071.</title>
        <authorList>
            <person name="Sun Q."/>
            <person name="Mori K."/>
        </authorList>
    </citation>
    <scope>NUCLEOTIDE SEQUENCE</scope>
    <source>
        <strain evidence="22">NBRC 110071</strain>
    </source>
</reference>
<evidence type="ECO:0000313" key="22">
    <source>
        <dbReference type="EMBL" id="GLQ33370.1"/>
    </source>
</evidence>
<evidence type="ECO:0000259" key="20">
    <source>
        <dbReference type="Pfam" id="PF01478"/>
    </source>
</evidence>
<feature type="transmembrane region" description="Helical" evidence="19">
    <location>
        <begin position="154"/>
        <end position="170"/>
    </location>
</feature>
<dbReference type="GO" id="GO:0032259">
    <property type="term" value="P:methylation"/>
    <property type="evidence" value="ECO:0007669"/>
    <property type="project" value="UniProtKB-KW"/>
</dbReference>
<keyword evidence="9 18" id="KW-0812">Transmembrane</keyword>
<evidence type="ECO:0000256" key="4">
    <source>
        <dbReference type="ARBA" id="ARBA00022519"/>
    </source>
</evidence>
<dbReference type="GO" id="GO:0008168">
    <property type="term" value="F:methyltransferase activity"/>
    <property type="evidence" value="ECO:0007669"/>
    <property type="project" value="UniProtKB-KW"/>
</dbReference>
<evidence type="ECO:0000256" key="14">
    <source>
        <dbReference type="ARBA" id="ARBA00050401"/>
    </source>
</evidence>
<dbReference type="InterPro" id="IPR010627">
    <property type="entry name" value="Prepilin_pept_A24_N"/>
</dbReference>
<organism evidence="22 23">
    <name type="scientific">Litoribrevibacter albus</name>
    <dbReference type="NCBI Taxonomy" id="1473156"/>
    <lineage>
        <taxon>Bacteria</taxon>
        <taxon>Pseudomonadati</taxon>
        <taxon>Pseudomonadota</taxon>
        <taxon>Gammaproteobacteria</taxon>
        <taxon>Oceanospirillales</taxon>
        <taxon>Oceanospirillaceae</taxon>
        <taxon>Litoribrevibacter</taxon>
    </lineage>
</organism>
<comment type="function">
    <text evidence="18">Plays an essential role in type IV pili and type II pseudopili formation by proteolytically removing the leader sequence from substrate proteins and subsequently monomethylating the alpha-amino group of the newly exposed N-terminal phenylalanine.</text>
</comment>
<dbReference type="FunFam" id="1.20.120.1220:FF:000001">
    <property type="entry name" value="Type 4 prepilin-like proteins leader peptide-processing enzyme"/>
    <property type="match status" value="1"/>
</dbReference>
<evidence type="ECO:0000256" key="18">
    <source>
        <dbReference type="RuleBase" id="RU003794"/>
    </source>
</evidence>
<comment type="similarity">
    <text evidence="2 17">Belongs to the peptidase A24 family.</text>
</comment>
<evidence type="ECO:0000256" key="19">
    <source>
        <dbReference type="SAM" id="Phobius"/>
    </source>
</evidence>
<dbReference type="RefSeq" id="WP_284383778.1">
    <property type="nucleotide sequence ID" value="NZ_BSNM01000026.1"/>
</dbReference>
<evidence type="ECO:0000256" key="10">
    <source>
        <dbReference type="ARBA" id="ARBA00022801"/>
    </source>
</evidence>
<evidence type="ECO:0000256" key="3">
    <source>
        <dbReference type="ARBA" id="ARBA00022475"/>
    </source>
</evidence>
<dbReference type="Gene3D" id="1.20.120.1220">
    <property type="match status" value="1"/>
</dbReference>
<dbReference type="InterPro" id="IPR000045">
    <property type="entry name" value="Prepilin_IV_endopep_pep"/>
</dbReference>
<dbReference type="GO" id="GO:0004190">
    <property type="term" value="F:aspartic-type endopeptidase activity"/>
    <property type="evidence" value="ECO:0007669"/>
    <property type="project" value="UniProtKB-EC"/>
</dbReference>
<proteinExistence type="inferred from homology"/>
<evidence type="ECO:0000313" key="23">
    <source>
        <dbReference type="Proteomes" id="UP001161389"/>
    </source>
</evidence>
<dbReference type="InterPro" id="IPR014032">
    <property type="entry name" value="Peptidase_A24A_bac"/>
</dbReference>
<keyword evidence="23" id="KW-1185">Reference proteome</keyword>
<keyword evidence="8" id="KW-0949">S-adenosyl-L-methionine</keyword>
<evidence type="ECO:0000256" key="12">
    <source>
        <dbReference type="ARBA" id="ARBA00023136"/>
    </source>
</evidence>
<keyword evidence="12 19" id="KW-0472">Membrane</keyword>
<evidence type="ECO:0000256" key="9">
    <source>
        <dbReference type="ARBA" id="ARBA00022692"/>
    </source>
</evidence>
<accession>A0AA37W816</accession>
<dbReference type="PANTHER" id="PTHR30487:SF0">
    <property type="entry name" value="PREPILIN LEADER PEPTIDASE_N-METHYLTRANSFERASE-RELATED"/>
    <property type="match status" value="1"/>
</dbReference>
<comment type="caution">
    <text evidence="22">The sequence shown here is derived from an EMBL/GenBank/DDBJ whole genome shotgun (WGS) entry which is preliminary data.</text>
</comment>
<sequence length="285" mass="31979">MYLNQFSGEQLLAFSVILGLLVGSFLNVVIYRVPEMLKRQWRSECTVFLELDTPEASEPKEPFNLVKPNSTCPKCGHKIKPWENIPVLSYLFLRGKCSNCKTPISLRYPAIEALTGVLTGLMVFQFGANWTGLFAIFFIWMLIALFFIDYDEQLLPDNITLPLLWLGLIANSQGLFIDLSSALYGAIFGYLSLWSVYWIFKLVTGKEGMGYGDFKLLGALGAWCGWMMLPQIIIISSVVGLCFGLAQIFRSGENKPFAFGPSLIIAGFIAFLWGADINQWYLGNL</sequence>
<dbReference type="Pfam" id="PF06750">
    <property type="entry name" value="A24_N_bact"/>
    <property type="match status" value="1"/>
</dbReference>
<keyword evidence="10 18" id="KW-0378">Hydrolase</keyword>
<evidence type="ECO:0000256" key="1">
    <source>
        <dbReference type="ARBA" id="ARBA00004429"/>
    </source>
</evidence>
<keyword evidence="11 19" id="KW-1133">Transmembrane helix</keyword>
<feature type="transmembrane region" description="Helical" evidence="19">
    <location>
        <begin position="257"/>
        <end position="275"/>
    </location>
</feature>
<comment type="subcellular location">
    <subcellularLocation>
        <location evidence="1">Cell inner membrane</location>
        <topology evidence="1">Multi-pass membrane protein</topology>
    </subcellularLocation>
    <subcellularLocation>
        <location evidence="18">Cell membrane</location>
        <topology evidence="18">Multi-pass membrane protein</topology>
    </subcellularLocation>
</comment>
<dbReference type="EC" id="2.1.1.-" evidence="18"/>
<keyword evidence="7 18" id="KW-0808">Transferase</keyword>
<dbReference type="EC" id="3.4.23.43" evidence="15 18"/>
<dbReference type="Pfam" id="PF01478">
    <property type="entry name" value="Peptidase_A24"/>
    <property type="match status" value="1"/>
</dbReference>
<evidence type="ECO:0000256" key="5">
    <source>
        <dbReference type="ARBA" id="ARBA00022603"/>
    </source>
</evidence>
<evidence type="ECO:0000256" key="6">
    <source>
        <dbReference type="ARBA" id="ARBA00022670"/>
    </source>
</evidence>
<feature type="domain" description="Prepilin type IV endopeptidase peptidase" evidence="20">
    <location>
        <begin position="136"/>
        <end position="245"/>
    </location>
</feature>
<dbReference type="Proteomes" id="UP001161389">
    <property type="component" value="Unassembled WGS sequence"/>
</dbReference>